<keyword evidence="3 6" id="KW-0863">Zinc-finger</keyword>
<evidence type="ECO:0000256" key="7">
    <source>
        <dbReference type="SAM" id="MobiDB-lite"/>
    </source>
</evidence>
<dbReference type="GO" id="GO:0036002">
    <property type="term" value="F:pre-mRNA binding"/>
    <property type="evidence" value="ECO:0007669"/>
    <property type="project" value="EnsemblFungi"/>
</dbReference>
<evidence type="ECO:0000313" key="10">
    <source>
        <dbReference type="EMBL" id="EDO16526.1"/>
    </source>
</evidence>
<dbReference type="OrthoDB" id="106784at2759"/>
<dbReference type="Gene3D" id="4.10.60.10">
    <property type="entry name" value="Zinc finger, CCHC-type"/>
    <property type="match status" value="1"/>
</dbReference>
<dbReference type="Gene3D" id="3.10.20.90">
    <property type="entry name" value="Phosphatidylinositol 3-kinase Catalytic Subunit, Chain A, domain 1"/>
    <property type="match status" value="1"/>
</dbReference>
<evidence type="ECO:0000259" key="8">
    <source>
        <dbReference type="PROSITE" id="PS50158"/>
    </source>
</evidence>
<dbReference type="EMBL" id="DS480422">
    <property type="protein sequence ID" value="EDO16526.1"/>
    <property type="molecule type" value="Genomic_DNA"/>
</dbReference>
<dbReference type="InterPro" id="IPR001878">
    <property type="entry name" value="Znf_CCHC"/>
</dbReference>
<dbReference type="FunFam" id="4.10.60.10:FF:000005">
    <property type="entry name" value="E3 ubiquitin-protein ligase RBBP6"/>
    <property type="match status" value="1"/>
</dbReference>
<comment type="subcellular location">
    <subcellularLocation>
        <location evidence="1">Nucleus</location>
    </subcellularLocation>
</comment>
<dbReference type="KEGG" id="vpo:Kpol_1064p6"/>
<dbReference type="RefSeq" id="XP_001644384.1">
    <property type="nucleotide sequence ID" value="XM_001644334.1"/>
</dbReference>
<dbReference type="GO" id="GO:0006369">
    <property type="term" value="P:termination of RNA polymerase II transcription"/>
    <property type="evidence" value="ECO:0007669"/>
    <property type="project" value="EnsemblFungi"/>
</dbReference>
<evidence type="ECO:0000256" key="4">
    <source>
        <dbReference type="ARBA" id="ARBA00022833"/>
    </source>
</evidence>
<dbReference type="GO" id="GO:0006511">
    <property type="term" value="P:ubiquitin-dependent protein catabolic process"/>
    <property type="evidence" value="ECO:0007669"/>
    <property type="project" value="TreeGrafter"/>
</dbReference>
<evidence type="ECO:0000256" key="3">
    <source>
        <dbReference type="ARBA" id="ARBA00022771"/>
    </source>
</evidence>
<feature type="domain" description="DWNN" evidence="9">
    <location>
        <begin position="5"/>
        <end position="78"/>
    </location>
</feature>
<dbReference type="Gene3D" id="3.30.40.10">
    <property type="entry name" value="Zinc/RING finger domain, C3HC4 (zinc finger)"/>
    <property type="match status" value="1"/>
</dbReference>
<evidence type="ECO:0000256" key="2">
    <source>
        <dbReference type="ARBA" id="ARBA00022723"/>
    </source>
</evidence>
<proteinExistence type="predicted"/>
<dbReference type="InterPro" id="IPR036875">
    <property type="entry name" value="Znf_CCHC_sf"/>
</dbReference>
<feature type="region of interest" description="Disordered" evidence="7">
    <location>
        <begin position="85"/>
        <end position="133"/>
    </location>
</feature>
<keyword evidence="4" id="KW-0862">Zinc</keyword>
<feature type="region of interest" description="Disordered" evidence="7">
    <location>
        <begin position="387"/>
        <end position="461"/>
    </location>
</feature>
<dbReference type="STRING" id="436907.A7TMD2"/>
<evidence type="ECO:0008006" key="12">
    <source>
        <dbReference type="Google" id="ProtNLM"/>
    </source>
</evidence>
<reference evidence="10 11" key="1">
    <citation type="journal article" date="2007" name="Proc. Natl. Acad. Sci. U.S.A.">
        <title>Independent sorting-out of thousands of duplicated gene pairs in two yeast species descended from a whole-genome duplication.</title>
        <authorList>
            <person name="Scannell D.R."/>
            <person name="Frank A.C."/>
            <person name="Conant G.C."/>
            <person name="Byrne K.P."/>
            <person name="Woolfit M."/>
            <person name="Wolfe K.H."/>
        </authorList>
    </citation>
    <scope>NUCLEOTIDE SEQUENCE [LARGE SCALE GENOMIC DNA]</scope>
    <source>
        <strain evidence="11">ATCC 22028 / DSM 70294 / BCRC 21397 / CBS 2163 / NBRC 10782 / NRRL Y-8283 / UCD 57-17</strain>
    </source>
</reference>
<dbReference type="GO" id="GO:0008270">
    <property type="term" value="F:zinc ion binding"/>
    <property type="evidence" value="ECO:0007669"/>
    <property type="project" value="UniProtKB-KW"/>
</dbReference>
<dbReference type="SMART" id="SM01180">
    <property type="entry name" value="DWNN"/>
    <property type="match status" value="1"/>
</dbReference>
<evidence type="ECO:0000313" key="11">
    <source>
        <dbReference type="Proteomes" id="UP000000267"/>
    </source>
</evidence>
<keyword evidence="5" id="KW-0539">Nucleus</keyword>
<dbReference type="GO" id="GO:0006397">
    <property type="term" value="P:mRNA processing"/>
    <property type="evidence" value="ECO:0007669"/>
    <property type="project" value="InterPro"/>
</dbReference>
<dbReference type="AlphaFoldDB" id="A7TMD2"/>
<dbReference type="GeneID" id="5544686"/>
<dbReference type="SMART" id="SM00343">
    <property type="entry name" value="ZnF_C2HC"/>
    <property type="match status" value="1"/>
</dbReference>
<organism evidence="11">
    <name type="scientific">Vanderwaltozyma polyspora (strain ATCC 22028 / DSM 70294 / BCRC 21397 / CBS 2163 / NBRC 10782 / NRRL Y-8283 / UCD 57-17)</name>
    <name type="common">Kluyveromyces polysporus</name>
    <dbReference type="NCBI Taxonomy" id="436907"/>
    <lineage>
        <taxon>Eukaryota</taxon>
        <taxon>Fungi</taxon>
        <taxon>Dikarya</taxon>
        <taxon>Ascomycota</taxon>
        <taxon>Saccharomycotina</taxon>
        <taxon>Saccharomycetes</taxon>
        <taxon>Saccharomycetales</taxon>
        <taxon>Saccharomycetaceae</taxon>
        <taxon>Vanderwaltozyma</taxon>
    </lineage>
</organism>
<dbReference type="InParanoid" id="A7TMD2"/>
<dbReference type="Pfam" id="PF04564">
    <property type="entry name" value="U-box"/>
    <property type="match status" value="1"/>
</dbReference>
<feature type="compositionally biased region" description="Pro residues" evidence="7">
    <location>
        <begin position="408"/>
        <end position="435"/>
    </location>
</feature>
<dbReference type="SUPFAM" id="SSF57756">
    <property type="entry name" value="Retrovirus zinc finger-like domains"/>
    <property type="match status" value="1"/>
</dbReference>
<feature type="domain" description="CCHC-type" evidence="8">
    <location>
        <begin position="191"/>
        <end position="205"/>
    </location>
</feature>
<protein>
    <recommendedName>
        <fullName evidence="12">DWNN domain-containing protein</fullName>
    </recommendedName>
</protein>
<dbReference type="FunCoup" id="A7TMD2">
    <property type="interactions" value="178"/>
</dbReference>
<feature type="compositionally biased region" description="Low complexity" evidence="7">
    <location>
        <begin position="436"/>
        <end position="461"/>
    </location>
</feature>
<dbReference type="PROSITE" id="PS50158">
    <property type="entry name" value="ZF_CCHC"/>
    <property type="match status" value="1"/>
</dbReference>
<dbReference type="PANTHER" id="PTHR15439:SF0">
    <property type="entry name" value="CELL DIVISION CYCLE AND APOPTOSIS REGULATOR PROTEIN 1-RELATED"/>
    <property type="match status" value="1"/>
</dbReference>
<name>A7TMD2_VANPO</name>
<feature type="compositionally biased region" description="Polar residues" evidence="7">
    <location>
        <begin position="86"/>
        <end position="99"/>
    </location>
</feature>
<dbReference type="CDD" id="cd16620">
    <property type="entry name" value="vRING-HC-C4C4_RBBP6"/>
    <property type="match status" value="1"/>
</dbReference>
<dbReference type="InterPro" id="IPR014891">
    <property type="entry name" value="DWNN_domain"/>
</dbReference>
<evidence type="ECO:0000259" key="9">
    <source>
        <dbReference type="PROSITE" id="PS51282"/>
    </source>
</evidence>
<evidence type="ECO:0000256" key="5">
    <source>
        <dbReference type="ARBA" id="ARBA00023242"/>
    </source>
</evidence>
<gene>
    <name evidence="10" type="ORF">Kpol_1064p6</name>
</gene>
<dbReference type="GO" id="GO:0005829">
    <property type="term" value="C:cytosol"/>
    <property type="evidence" value="ECO:0007669"/>
    <property type="project" value="EnsemblFungi"/>
</dbReference>
<evidence type="ECO:0000256" key="6">
    <source>
        <dbReference type="PROSITE-ProRule" id="PRU00047"/>
    </source>
</evidence>
<dbReference type="Pfam" id="PF08783">
    <property type="entry name" value="DWNN"/>
    <property type="match status" value="1"/>
</dbReference>
<dbReference type="GO" id="GO:0061630">
    <property type="term" value="F:ubiquitin protein ligase activity"/>
    <property type="evidence" value="ECO:0007669"/>
    <property type="project" value="EnsemblFungi"/>
</dbReference>
<keyword evidence="11" id="KW-1185">Reference proteome</keyword>
<sequence length="461" mass="51634">MSSAIFYRFKSQKDTSRILFDGTGLTVFDLKREIILENKLGDGTDFQIRLYSPDTNEEYEDDSQVIPRSSSIVVRRSPAIKAISVNGRQKSSGSSTMGNATRYVTGKPRVFQKKGGASGGESGSGGGTGNVSVSVSGVTEEERIANMFANQENQWEQTQQEMSAATPIFYKSNSGPNSMENEGPPPPGYMCYRCGGRDHWIKSCPTNSDPNFEGKRIRRTTGIPKKFLKTVEIDPESMTAEEMAQRKIMVTDEGKFVIQVADQSSWEEYQRKQQNRLINGNESIWRKDHFKNLPDEMKCPITGGLLRDPVTTSRCCKKFFSKAAIENYLLESDFVCPGCETPDILLDSLVESKEKKNEVEKYIKEHENDKEPAGDNLTRNHDAIVQNEADKEVKKRKLDEQSGSPTKVIPPVPMPMPPFGMPPFPMPFMPFPMPTPQQQQQQQISNNNDGNGNIANKNVKK</sequence>
<dbReference type="PhylomeDB" id="A7TMD2"/>
<dbReference type="GO" id="GO:0000209">
    <property type="term" value="P:protein polyubiquitination"/>
    <property type="evidence" value="ECO:0007669"/>
    <property type="project" value="EnsemblFungi"/>
</dbReference>
<dbReference type="InterPro" id="IPR013083">
    <property type="entry name" value="Znf_RING/FYVE/PHD"/>
</dbReference>
<dbReference type="SUPFAM" id="SSF57850">
    <property type="entry name" value="RING/U-box"/>
    <property type="match status" value="1"/>
</dbReference>
<dbReference type="InterPro" id="IPR003613">
    <property type="entry name" value="Ubox_domain"/>
</dbReference>
<feature type="compositionally biased region" description="Gly residues" evidence="7">
    <location>
        <begin position="116"/>
        <end position="129"/>
    </location>
</feature>
<feature type="compositionally biased region" description="Basic and acidic residues" evidence="7">
    <location>
        <begin position="387"/>
        <end position="400"/>
    </location>
</feature>
<dbReference type="OMA" id="NVPDHEP"/>
<dbReference type="InterPro" id="IPR033489">
    <property type="entry name" value="RBBP6"/>
</dbReference>
<dbReference type="PANTHER" id="PTHR15439">
    <property type="entry name" value="RETINOBLASTOMA-BINDING PROTEIN 6"/>
    <property type="match status" value="1"/>
</dbReference>
<dbReference type="eggNOG" id="KOG0314">
    <property type="taxonomic scope" value="Eukaryota"/>
</dbReference>
<keyword evidence="2" id="KW-0479">Metal-binding</keyword>
<accession>A7TMD2</accession>
<evidence type="ECO:0000256" key="1">
    <source>
        <dbReference type="ARBA" id="ARBA00004123"/>
    </source>
</evidence>
<dbReference type="Proteomes" id="UP000000267">
    <property type="component" value="Unassembled WGS sequence"/>
</dbReference>
<dbReference type="PROSITE" id="PS51282">
    <property type="entry name" value="DWNN"/>
    <property type="match status" value="1"/>
</dbReference>
<dbReference type="HOGENOM" id="CLU_019105_0_0_1"/>
<dbReference type="GO" id="GO:0005847">
    <property type="term" value="C:mRNA cleavage and polyadenylation specificity factor complex"/>
    <property type="evidence" value="ECO:0007669"/>
    <property type="project" value="EnsemblFungi"/>
</dbReference>